<dbReference type="SMART" id="SM00257">
    <property type="entry name" value="LysM"/>
    <property type="match status" value="6"/>
</dbReference>
<protein>
    <submittedName>
        <fullName evidence="4">Membrane-bound lytic murein transglycosylase D</fullName>
    </submittedName>
</protein>
<dbReference type="Pfam" id="PF01476">
    <property type="entry name" value="LysM"/>
    <property type="match status" value="6"/>
</dbReference>
<evidence type="ECO:0000256" key="2">
    <source>
        <dbReference type="SAM" id="SignalP"/>
    </source>
</evidence>
<name>A0A7W7Y4H9_9BACT</name>
<dbReference type="GO" id="GO:0016020">
    <property type="term" value="C:membrane"/>
    <property type="evidence" value="ECO:0007669"/>
    <property type="project" value="InterPro"/>
</dbReference>
<feature type="domain" description="LysM" evidence="3">
    <location>
        <begin position="667"/>
        <end position="711"/>
    </location>
</feature>
<evidence type="ECO:0000256" key="1">
    <source>
        <dbReference type="ARBA" id="ARBA00007734"/>
    </source>
</evidence>
<dbReference type="GO" id="GO:0008933">
    <property type="term" value="F:peptidoglycan lytic transglycosylase activity"/>
    <property type="evidence" value="ECO:0007669"/>
    <property type="project" value="InterPro"/>
</dbReference>
<gene>
    <name evidence="4" type="ORF">HNR37_001087</name>
</gene>
<dbReference type="PANTHER" id="PTHR33734">
    <property type="entry name" value="LYSM DOMAIN-CONTAINING GPI-ANCHORED PROTEIN 2"/>
    <property type="match status" value="1"/>
</dbReference>
<dbReference type="InterPro" id="IPR000189">
    <property type="entry name" value="Transglyc_AS"/>
</dbReference>
<dbReference type="SUPFAM" id="SSF54106">
    <property type="entry name" value="LysM domain"/>
    <property type="match status" value="6"/>
</dbReference>
<dbReference type="PROSITE" id="PS00922">
    <property type="entry name" value="TRANSGLYCOSYLASE"/>
    <property type="match status" value="1"/>
</dbReference>
<feature type="domain" description="LysM" evidence="3">
    <location>
        <begin position="497"/>
        <end position="540"/>
    </location>
</feature>
<accession>A0A7W7Y4H9</accession>
<evidence type="ECO:0000313" key="4">
    <source>
        <dbReference type="EMBL" id="MBB5021774.1"/>
    </source>
</evidence>
<dbReference type="RefSeq" id="WP_183731084.1">
    <property type="nucleotide sequence ID" value="NZ_JACHID010000005.1"/>
</dbReference>
<dbReference type="InterPro" id="IPR018392">
    <property type="entry name" value="LysM"/>
</dbReference>
<dbReference type="PANTHER" id="PTHR33734:SF22">
    <property type="entry name" value="MEMBRANE-BOUND LYTIC MUREIN TRANSGLYCOSYLASE D"/>
    <property type="match status" value="1"/>
</dbReference>
<feature type="domain" description="LysM" evidence="3">
    <location>
        <begin position="430"/>
        <end position="473"/>
    </location>
</feature>
<dbReference type="InterPro" id="IPR008258">
    <property type="entry name" value="Transglycosylase_SLT_dom_1"/>
</dbReference>
<dbReference type="PROSITE" id="PS51782">
    <property type="entry name" value="LYSM"/>
    <property type="match status" value="6"/>
</dbReference>
<dbReference type="SUPFAM" id="SSF53955">
    <property type="entry name" value="Lysozyme-like"/>
    <property type="match status" value="1"/>
</dbReference>
<organism evidence="4 5">
    <name type="scientific">Desulfurispira natronophila</name>
    <dbReference type="NCBI Taxonomy" id="682562"/>
    <lineage>
        <taxon>Bacteria</taxon>
        <taxon>Pseudomonadati</taxon>
        <taxon>Chrysiogenota</taxon>
        <taxon>Chrysiogenia</taxon>
        <taxon>Chrysiogenales</taxon>
        <taxon>Chrysiogenaceae</taxon>
        <taxon>Desulfurispira</taxon>
    </lineage>
</organism>
<dbReference type="Proteomes" id="UP000528322">
    <property type="component" value="Unassembled WGS sequence"/>
</dbReference>
<feature type="chain" id="PRO_5031424255" evidence="2">
    <location>
        <begin position="21"/>
        <end position="712"/>
    </location>
</feature>
<dbReference type="EMBL" id="JACHID010000005">
    <property type="protein sequence ID" value="MBB5021774.1"/>
    <property type="molecule type" value="Genomic_DNA"/>
</dbReference>
<dbReference type="InterPro" id="IPR036779">
    <property type="entry name" value="LysM_dom_sf"/>
</dbReference>
<evidence type="ECO:0000313" key="5">
    <source>
        <dbReference type="Proteomes" id="UP000528322"/>
    </source>
</evidence>
<dbReference type="Gene3D" id="3.10.350.10">
    <property type="entry name" value="LysM domain"/>
    <property type="match status" value="6"/>
</dbReference>
<feature type="signal peptide" evidence="2">
    <location>
        <begin position="1"/>
        <end position="20"/>
    </location>
</feature>
<comment type="similarity">
    <text evidence="1">Belongs to the transglycosylase Slt family.</text>
</comment>
<feature type="domain" description="LysM" evidence="3">
    <location>
        <begin position="368"/>
        <end position="411"/>
    </location>
</feature>
<dbReference type="PROSITE" id="PS51257">
    <property type="entry name" value="PROKAR_LIPOPROTEIN"/>
    <property type="match status" value="1"/>
</dbReference>
<dbReference type="GO" id="GO:0000270">
    <property type="term" value="P:peptidoglycan metabolic process"/>
    <property type="evidence" value="ECO:0007669"/>
    <property type="project" value="InterPro"/>
</dbReference>
<evidence type="ECO:0000259" key="3">
    <source>
        <dbReference type="PROSITE" id="PS51782"/>
    </source>
</evidence>
<feature type="domain" description="LysM" evidence="3">
    <location>
        <begin position="553"/>
        <end position="596"/>
    </location>
</feature>
<keyword evidence="5" id="KW-1185">Reference proteome</keyword>
<dbReference type="Pfam" id="PF01464">
    <property type="entry name" value="SLT"/>
    <property type="match status" value="1"/>
</dbReference>
<dbReference type="CDD" id="cd00118">
    <property type="entry name" value="LysM"/>
    <property type="match status" value="6"/>
</dbReference>
<dbReference type="Gene3D" id="1.10.530.10">
    <property type="match status" value="1"/>
</dbReference>
<dbReference type="InterPro" id="IPR023346">
    <property type="entry name" value="Lysozyme-like_dom_sf"/>
</dbReference>
<sequence>MKIRLLFIGVLASLLLGGCAAGVRENITPEEPPRTNELYSRWTLGEAPPDLFARNFLGNYRKPYNGIYREEDMTSAPMRPDPLPLQSESLTIPVTIDYSEEELQFGYTIPVVINDRVNQYINFYANRYKRGLENQLQRANYYLPMIREIFHEEGVPEDLAYVALIESGFRPTARSHAGAVGIWQFMPRTGQYYGLDVNWWIDERRDPIKSTRAAARYLNDLYNIFDDWYLALAGYNAGQNRVLREMNRLGVDSFWEIHTLPRETREYVPAILAAIIIANNQERYDINVTQDDDYYQPDLVAISHPTSLNVISNITGIPIDRIKTLNPELNGYVTPPSNNYHLKLYPGYGTPVETALKEMPRAQRVSWIKHEVRPGESLSVIANRYNISISEIRRVNQIRGDLLRVNQVVLIPSLQHPAAQGSNLEVAGVVQHRVRSGESLSVLSSRFSVPMSEIRRVNNLSGDLLRVGQTLLIPMGESAESARASLGSTGATTSGAVEHRVRSGENLSTIASRYNTSVSQIRQHNSLNGDIIRPGQVLSIPMQQTASTQRTTIRHEVRSGESLSVLADRYNVRMATIRRANNLNGDLLRVGQTLNIPVQTSTAASDSGQNIAGGIQHRVRSGESLSVIAERYQVSMAQIRQANQLSGNLIRVGQVLFIPAGQTAQASTYRVRSGDSLSVIAQNTGTSVSELIRRNNLPSSGIIQPGQVLQIP</sequence>
<dbReference type="AlphaFoldDB" id="A0A7W7Y4H9"/>
<reference evidence="4 5" key="1">
    <citation type="submission" date="2020-08" db="EMBL/GenBank/DDBJ databases">
        <title>Genomic Encyclopedia of Type Strains, Phase IV (KMG-IV): sequencing the most valuable type-strain genomes for metagenomic binning, comparative biology and taxonomic classification.</title>
        <authorList>
            <person name="Goeker M."/>
        </authorList>
    </citation>
    <scope>NUCLEOTIDE SEQUENCE [LARGE SCALE GENOMIC DNA]</scope>
    <source>
        <strain evidence="4 5">DSM 22071</strain>
    </source>
</reference>
<keyword evidence="2" id="KW-0732">Signal</keyword>
<comment type="caution">
    <text evidence="4">The sequence shown here is derived from an EMBL/GenBank/DDBJ whole genome shotgun (WGS) entry which is preliminary data.</text>
</comment>
<feature type="domain" description="LysM" evidence="3">
    <location>
        <begin position="615"/>
        <end position="658"/>
    </location>
</feature>
<proteinExistence type="inferred from homology"/>
<dbReference type="CDD" id="cd16894">
    <property type="entry name" value="MltD-like"/>
    <property type="match status" value="1"/>
</dbReference>